<dbReference type="Pfam" id="PF04089">
    <property type="entry name" value="BRICHOS"/>
    <property type="match status" value="1"/>
</dbReference>
<feature type="domain" description="BRICHOS" evidence="3">
    <location>
        <begin position="80"/>
        <end position="172"/>
    </location>
</feature>
<dbReference type="Gene3D" id="3.30.390.150">
    <property type="match status" value="1"/>
</dbReference>
<protein>
    <submittedName>
        <fullName evidence="4">Preproalvinellacin</fullName>
    </submittedName>
</protein>
<reference evidence="4" key="1">
    <citation type="journal article" date="2014" name="PLoS ONE">
        <title>Characterization and Function of the First Antibiotic Isolated from a Vent Organism: The Extremophile Metazoan Alvinella pompejana.</title>
        <authorList>
            <person name="Tasiemski A."/>
            <person name="Jung S."/>
            <person name="Boidin-Wichlacz C."/>
            <person name="Jollivet D."/>
            <person name="Cuvillier-Hot V."/>
            <person name="Pradillon F."/>
            <person name="Vetriani C."/>
            <person name="Hecht O."/>
            <person name="Sonnichsen F.D."/>
            <person name="Gelhaus C."/>
            <person name="Hung C.W."/>
            <person name="Tholey A."/>
            <person name="Leippe M."/>
            <person name="Grotzinger J."/>
            <person name="Gaill F."/>
        </authorList>
    </citation>
    <scope>NUCLEOTIDE SEQUENCE</scope>
</reference>
<name>A0A023VYT8_9ANNE</name>
<feature type="signal peptide" evidence="2">
    <location>
        <begin position="1"/>
        <end position="18"/>
    </location>
</feature>
<dbReference type="EMBL" id="KJ489380">
    <property type="protein sequence ID" value="AHY21741.1"/>
    <property type="molecule type" value="Genomic_DNA"/>
</dbReference>
<keyword evidence="1" id="KW-1015">Disulfide bond</keyword>
<sequence>MTYSVVVTLVLVFLVVFGSLHMERQLQKCNAQHTSIEPLMREEEERFPTKVYHIVDDDETEQDIEVDQARDREIIHLKERDSDEYSLPVFDFKQNLGAIYDDLTGSCYVMGGLDSSLPDSVHIQRLLENKTDGNDIVKELDYTVNSERPLRDLSLIPAELQTLCWGKPVFWISKTLTEDKGSHRQKRGCYTRCWKVGRNGRVCMRVCT</sequence>
<evidence type="ECO:0000256" key="1">
    <source>
        <dbReference type="ARBA" id="ARBA00023157"/>
    </source>
</evidence>
<dbReference type="InterPro" id="IPR007084">
    <property type="entry name" value="BRICHOS_dom"/>
</dbReference>
<evidence type="ECO:0000313" key="4">
    <source>
        <dbReference type="EMBL" id="AHY21741.1"/>
    </source>
</evidence>
<proteinExistence type="predicted"/>
<dbReference type="AlphaFoldDB" id="A0A023VYT8"/>
<evidence type="ECO:0000259" key="3">
    <source>
        <dbReference type="PROSITE" id="PS50869"/>
    </source>
</evidence>
<evidence type="ECO:0000256" key="2">
    <source>
        <dbReference type="SAM" id="SignalP"/>
    </source>
</evidence>
<organism evidence="4">
    <name type="scientific">Alvinella pompejana</name>
    <dbReference type="NCBI Taxonomy" id="6376"/>
    <lineage>
        <taxon>Eukaryota</taxon>
        <taxon>Metazoa</taxon>
        <taxon>Spiralia</taxon>
        <taxon>Lophotrochozoa</taxon>
        <taxon>Annelida</taxon>
        <taxon>Polychaeta</taxon>
        <taxon>Sedentaria</taxon>
        <taxon>Canalipalpata</taxon>
        <taxon>Terebellida</taxon>
        <taxon>Terebelliformia</taxon>
        <taxon>Alvinellidae</taxon>
        <taxon>Alvinella</taxon>
    </lineage>
</organism>
<accession>A0A023VYT8</accession>
<keyword evidence="2" id="KW-0732">Signal</keyword>
<dbReference type="SMART" id="SM01039">
    <property type="entry name" value="BRICHOS"/>
    <property type="match status" value="1"/>
</dbReference>
<feature type="chain" id="PRO_5001524767" evidence="2">
    <location>
        <begin position="19"/>
        <end position="208"/>
    </location>
</feature>
<dbReference type="PROSITE" id="PS50869">
    <property type="entry name" value="BRICHOS"/>
    <property type="match status" value="1"/>
</dbReference>